<accession>A0AAD5MTS0</accession>
<organism evidence="1 2">
    <name type="scientific">Parelaphostrongylus tenuis</name>
    <name type="common">Meningeal worm</name>
    <dbReference type="NCBI Taxonomy" id="148309"/>
    <lineage>
        <taxon>Eukaryota</taxon>
        <taxon>Metazoa</taxon>
        <taxon>Ecdysozoa</taxon>
        <taxon>Nematoda</taxon>
        <taxon>Chromadorea</taxon>
        <taxon>Rhabditida</taxon>
        <taxon>Rhabditina</taxon>
        <taxon>Rhabditomorpha</taxon>
        <taxon>Strongyloidea</taxon>
        <taxon>Metastrongylidae</taxon>
        <taxon>Parelaphostrongylus</taxon>
    </lineage>
</organism>
<comment type="caution">
    <text evidence="1">The sequence shown here is derived from an EMBL/GenBank/DDBJ whole genome shotgun (WGS) entry which is preliminary data.</text>
</comment>
<dbReference type="AlphaFoldDB" id="A0AAD5MTS0"/>
<keyword evidence="2" id="KW-1185">Reference proteome</keyword>
<evidence type="ECO:0000313" key="1">
    <source>
        <dbReference type="EMBL" id="KAJ1353569.1"/>
    </source>
</evidence>
<dbReference type="Proteomes" id="UP001196413">
    <property type="component" value="Unassembled WGS sequence"/>
</dbReference>
<name>A0AAD5MTS0_PARTN</name>
<gene>
    <name evidence="1" type="ORF">KIN20_010222</name>
</gene>
<protein>
    <submittedName>
        <fullName evidence="1">Uncharacterized protein</fullName>
    </submittedName>
</protein>
<proteinExistence type="predicted"/>
<reference evidence="1" key="1">
    <citation type="submission" date="2021-06" db="EMBL/GenBank/DDBJ databases">
        <title>Parelaphostrongylus tenuis whole genome reference sequence.</title>
        <authorList>
            <person name="Garwood T.J."/>
            <person name="Larsen P.A."/>
            <person name="Fountain-Jones N.M."/>
            <person name="Garbe J.R."/>
            <person name="Macchietto M.G."/>
            <person name="Kania S.A."/>
            <person name="Gerhold R.W."/>
            <person name="Richards J.E."/>
            <person name="Wolf T.M."/>
        </authorList>
    </citation>
    <scope>NUCLEOTIDE SEQUENCE</scope>
    <source>
        <strain evidence="1">MNPRO001-30</strain>
        <tissue evidence="1">Meninges</tissue>
    </source>
</reference>
<evidence type="ECO:0000313" key="2">
    <source>
        <dbReference type="Proteomes" id="UP001196413"/>
    </source>
</evidence>
<dbReference type="EMBL" id="JAHQIW010001749">
    <property type="protein sequence ID" value="KAJ1353569.1"/>
    <property type="molecule type" value="Genomic_DNA"/>
</dbReference>
<sequence>MEESLKLACELSFSQSYESVVFQDSLRKMSQILKRELRKDRLLFLNDQIYLFRNCYITEWCPKPTNKNSLV</sequence>